<dbReference type="Pfam" id="PF00485">
    <property type="entry name" value="PRK"/>
    <property type="match status" value="1"/>
</dbReference>
<dbReference type="EMBL" id="KC246815">
    <property type="protein sequence ID" value="AHF25015.1"/>
    <property type="molecule type" value="Genomic_DNA"/>
</dbReference>
<organism evidence="2">
    <name type="scientific">uncultured bacterium Contig14</name>
    <dbReference type="NCBI Taxonomy" id="1393423"/>
    <lineage>
        <taxon>Bacteria</taxon>
        <taxon>environmental samples</taxon>
    </lineage>
</organism>
<proteinExistence type="predicted"/>
<dbReference type="InterPro" id="IPR006083">
    <property type="entry name" value="PRK/URK"/>
</dbReference>
<evidence type="ECO:0000313" key="2">
    <source>
        <dbReference type="EMBL" id="AHF25015.1"/>
    </source>
</evidence>
<dbReference type="AlphaFoldDB" id="W0FPT1"/>
<keyword evidence="2" id="KW-0808">Transferase</keyword>
<evidence type="ECO:0000259" key="1">
    <source>
        <dbReference type="Pfam" id="PF00485"/>
    </source>
</evidence>
<accession>W0FPT1</accession>
<dbReference type="GO" id="GO:0016301">
    <property type="term" value="F:kinase activity"/>
    <property type="evidence" value="ECO:0007669"/>
    <property type="project" value="UniProtKB-KW"/>
</dbReference>
<dbReference type="PANTHER" id="PTHR10285">
    <property type="entry name" value="URIDINE KINASE"/>
    <property type="match status" value="1"/>
</dbReference>
<dbReference type="SUPFAM" id="SSF52540">
    <property type="entry name" value="P-loop containing nucleoside triphosphate hydrolases"/>
    <property type="match status" value="1"/>
</dbReference>
<name>W0FPT1_9BACT</name>
<dbReference type="InterPro" id="IPR027417">
    <property type="entry name" value="P-loop_NTPase"/>
</dbReference>
<dbReference type="NCBIfam" id="NF006745">
    <property type="entry name" value="PRK09270.1-4"/>
    <property type="match status" value="1"/>
</dbReference>
<keyword evidence="2" id="KW-0418">Kinase</keyword>
<feature type="domain" description="Phosphoribulokinase/uridine kinase" evidence="1">
    <location>
        <begin position="62"/>
        <end position="240"/>
    </location>
</feature>
<reference evidence="2" key="1">
    <citation type="journal article" date="2013" name="PLoS ONE">
        <title>Metagenomic insights into the carbohydrate-active enzymes carried by the microorganisms adhering to solid digesta in the rumen of cows.</title>
        <authorList>
            <person name="Wang L."/>
            <person name="Hatem A."/>
            <person name="Catalyurek U.V."/>
            <person name="Morrison M."/>
            <person name="Yu Z."/>
        </authorList>
    </citation>
    <scope>NUCLEOTIDE SEQUENCE</scope>
</reference>
<protein>
    <submittedName>
        <fullName evidence="2">Phosphoribulokinase/uridine kinase</fullName>
    </submittedName>
</protein>
<sequence length="267" mass="29845">MGREGNPQEPEGRNEMIRYDVTINGINVDAVYSEEAVNGIFLPLLKKLTELQKSEGKRILVMLAAPPGAGKSTLLSFLDRLAREHAELSPIQTIGMDGFHRRQEYLLSHSVLRDGKEVRMVDIKGAPVTFDLEQLKGRVKQVAAGEKCGWPVYDRLLHNPTDNAVTIDGDIVLLEGNYLLLDEDGWCDLRADADYTISVSAEEGLLRDRLIDRRIKTGVEREAAIRFVDFSDMPNVRTCLAKTGPADLELTVDRDGDYHIRQGVLET</sequence>
<dbReference type="Gene3D" id="3.40.50.300">
    <property type="entry name" value="P-loop containing nucleotide triphosphate hydrolases"/>
    <property type="match status" value="1"/>
</dbReference>
<dbReference type="GO" id="GO:0005524">
    <property type="term" value="F:ATP binding"/>
    <property type="evidence" value="ECO:0007669"/>
    <property type="project" value="InterPro"/>
</dbReference>